<reference evidence="1" key="2">
    <citation type="submission" date="2015-06" db="UniProtKB">
        <authorList>
            <consortium name="EnsemblMetazoa"/>
        </authorList>
    </citation>
    <scope>IDENTIFICATION</scope>
</reference>
<reference evidence="2" key="1">
    <citation type="submission" date="2011-08" db="EMBL/GenBank/DDBJ databases">
        <authorList>
            <person name="Rombauts S."/>
        </authorList>
    </citation>
    <scope>NUCLEOTIDE SEQUENCE</scope>
    <source>
        <strain evidence="2">London</strain>
    </source>
</reference>
<name>T1K5Z5_TETUR</name>
<evidence type="ECO:0000313" key="1">
    <source>
        <dbReference type="EnsemblMetazoa" id="tetur05g08060.1"/>
    </source>
</evidence>
<dbReference type="EMBL" id="CAEY01001591">
    <property type="status" value="NOT_ANNOTATED_CDS"/>
    <property type="molecule type" value="Genomic_DNA"/>
</dbReference>
<accession>T1K5Z5</accession>
<dbReference type="EnsemblMetazoa" id="tetur05g08060.1">
    <property type="protein sequence ID" value="tetur05g08060.1"/>
    <property type="gene ID" value="tetur05g08060"/>
</dbReference>
<protein>
    <submittedName>
        <fullName evidence="1">Uncharacterized protein</fullName>
    </submittedName>
</protein>
<dbReference type="AlphaFoldDB" id="T1K5Z5"/>
<keyword evidence="2" id="KW-1185">Reference proteome</keyword>
<proteinExistence type="predicted"/>
<dbReference type="HOGENOM" id="CLU_2888622_0_0_1"/>
<evidence type="ECO:0000313" key="2">
    <source>
        <dbReference type="Proteomes" id="UP000015104"/>
    </source>
</evidence>
<sequence length="63" mass="7486">MLINNFRSINQVTQLEHLIVKLNMSCQQISWLSEHEMLKLSVKQFNESSKSERLNLSAWLWLP</sequence>
<dbReference type="Proteomes" id="UP000015104">
    <property type="component" value="Unassembled WGS sequence"/>
</dbReference>
<organism evidence="1 2">
    <name type="scientific">Tetranychus urticae</name>
    <name type="common">Two-spotted spider mite</name>
    <dbReference type="NCBI Taxonomy" id="32264"/>
    <lineage>
        <taxon>Eukaryota</taxon>
        <taxon>Metazoa</taxon>
        <taxon>Ecdysozoa</taxon>
        <taxon>Arthropoda</taxon>
        <taxon>Chelicerata</taxon>
        <taxon>Arachnida</taxon>
        <taxon>Acari</taxon>
        <taxon>Acariformes</taxon>
        <taxon>Trombidiformes</taxon>
        <taxon>Prostigmata</taxon>
        <taxon>Eleutherengona</taxon>
        <taxon>Raphignathae</taxon>
        <taxon>Tetranychoidea</taxon>
        <taxon>Tetranychidae</taxon>
        <taxon>Tetranychus</taxon>
    </lineage>
</organism>